<dbReference type="EMBL" id="MCFA01000097">
    <property type="protein sequence ID" value="ORY08656.1"/>
    <property type="molecule type" value="Genomic_DNA"/>
</dbReference>
<reference evidence="2 3" key="1">
    <citation type="submission" date="2016-07" db="EMBL/GenBank/DDBJ databases">
        <title>Pervasive Adenine N6-methylation of Active Genes in Fungi.</title>
        <authorList>
            <consortium name="DOE Joint Genome Institute"/>
            <person name="Mondo S.J."/>
            <person name="Dannebaum R.O."/>
            <person name="Kuo R.C."/>
            <person name="Labutti K."/>
            <person name="Haridas S."/>
            <person name="Kuo A."/>
            <person name="Salamov A."/>
            <person name="Ahrendt S.R."/>
            <person name="Lipzen A."/>
            <person name="Sullivan W."/>
            <person name="Andreopoulos W.B."/>
            <person name="Clum A."/>
            <person name="Lindquist E."/>
            <person name="Daum C."/>
            <person name="Ramamoorthy G.K."/>
            <person name="Gryganskyi A."/>
            <person name="Culley D."/>
            <person name="Magnuson J.K."/>
            <person name="James T.Y."/>
            <person name="O'Malley M.A."/>
            <person name="Stajich J.E."/>
            <person name="Spatafora J.W."/>
            <person name="Visel A."/>
            <person name="Grigoriev I.V."/>
        </authorList>
    </citation>
    <scope>NUCLEOTIDE SEQUENCE [LARGE SCALE GENOMIC DNA]</scope>
    <source>
        <strain evidence="2 3">CBS 115471</strain>
    </source>
</reference>
<sequence length="258" mass="27982">MKTYFLILALLVALGLSLPTDDVLKDMSIESGTPGQLQTFTAIAPLTSNTVTGESMINTGNPGSGSATEARALLDMTIGIAISAGGTLAGVHKDIYDVVYRRLNNTLCKAGRDPWCLKSSREARISITDGQNDFVSVWVENSFFQNNETRRLLIGSVAGTVQKWFLEPKNCYKLAPGATVQQCCVPGFVGVNVYGTGNQLDVHFEYSRGKLENLPPAGNEGCKNMLEQAKDKIGELVPYWKTELQTAVVNTDVHCMDP</sequence>
<evidence type="ECO:0000313" key="2">
    <source>
        <dbReference type="EMBL" id="ORY08656.1"/>
    </source>
</evidence>
<proteinExistence type="predicted"/>
<dbReference type="OrthoDB" id="3688572at2759"/>
<dbReference type="AlphaFoldDB" id="A0A1Y1ZEL0"/>
<feature type="signal peptide" evidence="1">
    <location>
        <begin position="1"/>
        <end position="17"/>
    </location>
</feature>
<keyword evidence="1" id="KW-0732">Signal</keyword>
<gene>
    <name evidence="2" type="ORF">BCR34DRAFT_603416</name>
</gene>
<evidence type="ECO:0000313" key="3">
    <source>
        <dbReference type="Proteomes" id="UP000193144"/>
    </source>
</evidence>
<feature type="chain" id="PRO_5011000574" evidence="1">
    <location>
        <begin position="18"/>
        <end position="258"/>
    </location>
</feature>
<organism evidence="2 3">
    <name type="scientific">Clohesyomyces aquaticus</name>
    <dbReference type="NCBI Taxonomy" id="1231657"/>
    <lineage>
        <taxon>Eukaryota</taxon>
        <taxon>Fungi</taxon>
        <taxon>Dikarya</taxon>
        <taxon>Ascomycota</taxon>
        <taxon>Pezizomycotina</taxon>
        <taxon>Dothideomycetes</taxon>
        <taxon>Pleosporomycetidae</taxon>
        <taxon>Pleosporales</taxon>
        <taxon>Lindgomycetaceae</taxon>
        <taxon>Clohesyomyces</taxon>
    </lineage>
</organism>
<comment type="caution">
    <text evidence="2">The sequence shown here is derived from an EMBL/GenBank/DDBJ whole genome shotgun (WGS) entry which is preliminary data.</text>
</comment>
<evidence type="ECO:0000256" key="1">
    <source>
        <dbReference type="SAM" id="SignalP"/>
    </source>
</evidence>
<accession>A0A1Y1ZEL0</accession>
<dbReference type="Proteomes" id="UP000193144">
    <property type="component" value="Unassembled WGS sequence"/>
</dbReference>
<protein>
    <submittedName>
        <fullName evidence="2">Uncharacterized protein</fullName>
    </submittedName>
</protein>
<keyword evidence="3" id="KW-1185">Reference proteome</keyword>
<name>A0A1Y1ZEL0_9PLEO</name>